<dbReference type="Gene3D" id="3.60.21.10">
    <property type="match status" value="1"/>
</dbReference>
<dbReference type="SUPFAM" id="SSF56300">
    <property type="entry name" value="Metallo-dependent phosphatases"/>
    <property type="match status" value="1"/>
</dbReference>
<feature type="binding site" evidence="7">
    <location>
        <position position="153"/>
    </location>
    <ligand>
        <name>Fe cation</name>
        <dbReference type="ChEBI" id="CHEBI:24875"/>
        <label>2</label>
    </ligand>
</feature>
<keyword evidence="4" id="KW-0408">Iron</keyword>
<feature type="binding site" evidence="7">
    <location>
        <position position="178"/>
    </location>
    <ligand>
        <name>Fe cation</name>
        <dbReference type="ChEBI" id="CHEBI:24875"/>
        <label>2</label>
    </ligand>
</feature>
<dbReference type="Proteomes" id="UP000032633">
    <property type="component" value="Chromosome"/>
</dbReference>
<reference evidence="8 9" key="1">
    <citation type="journal article" date="2015" name="J. Biotechnol.">
        <title>Complete genome sequence of Paenibacillus beijingensis 7188(T) (=DSM 24997(T)), a novel rhizobacterium from jujube garden soil.</title>
        <authorList>
            <person name="Kwak Y."/>
            <person name="Shin J.H."/>
        </authorList>
    </citation>
    <scope>NUCLEOTIDE SEQUENCE [LARGE SCALE GENOMIC DNA]</scope>
    <source>
        <strain evidence="8 9">DSM 24997</strain>
    </source>
</reference>
<dbReference type="Pfam" id="PF13277">
    <property type="entry name" value="YmdB"/>
    <property type="match status" value="1"/>
</dbReference>
<evidence type="ECO:0000313" key="8">
    <source>
        <dbReference type="EMBL" id="AJY76638.1"/>
    </source>
</evidence>
<dbReference type="PANTHER" id="PTHR36303:SF1">
    <property type="entry name" value="2',3'-CYCLIC-NUCLEOTIDE 2'-PHOSPHODIESTERASE"/>
    <property type="match status" value="1"/>
</dbReference>
<dbReference type="InterPro" id="IPR005235">
    <property type="entry name" value="YmdB-like"/>
</dbReference>
<comment type="similarity">
    <text evidence="5">Belongs to the YmdB-like family.</text>
</comment>
<evidence type="ECO:0000256" key="1">
    <source>
        <dbReference type="ARBA" id="ARBA00001965"/>
    </source>
</evidence>
<dbReference type="FunFam" id="3.60.21.10:FF:000016">
    <property type="entry name" value="Putative metallophosphoesterase"/>
    <property type="match status" value="1"/>
</dbReference>
<feature type="binding site" evidence="7">
    <location>
        <position position="70"/>
    </location>
    <ligand>
        <name>Fe cation</name>
        <dbReference type="ChEBI" id="CHEBI:24875"/>
        <label>2</label>
    </ligand>
</feature>
<reference evidence="9" key="2">
    <citation type="submission" date="2015-03" db="EMBL/GenBank/DDBJ databases">
        <title>Genome sequence of Paenibacillus beijingensis strain DSM 24997T.</title>
        <authorList>
            <person name="Kwak Y."/>
            <person name="Shin J.-H."/>
        </authorList>
    </citation>
    <scope>NUCLEOTIDE SEQUENCE [LARGE SCALE GENOMIC DNA]</scope>
    <source>
        <strain evidence="9">DSM 24997</strain>
    </source>
</reference>
<dbReference type="PIRSF" id="PIRSF004789">
    <property type="entry name" value="DR1281"/>
    <property type="match status" value="1"/>
</dbReference>
<feature type="binding site" evidence="7">
    <location>
        <position position="11"/>
    </location>
    <ligand>
        <name>Fe cation</name>
        <dbReference type="ChEBI" id="CHEBI:24875"/>
        <label>1</label>
    </ligand>
</feature>
<evidence type="ECO:0000256" key="2">
    <source>
        <dbReference type="ARBA" id="ARBA00022723"/>
    </source>
</evidence>
<dbReference type="CDD" id="cd07382">
    <property type="entry name" value="MPP_DR1281"/>
    <property type="match status" value="1"/>
</dbReference>
<organism evidence="8 9">
    <name type="scientific">Paenibacillus beijingensis</name>
    <dbReference type="NCBI Taxonomy" id="1126833"/>
    <lineage>
        <taxon>Bacteria</taxon>
        <taxon>Bacillati</taxon>
        <taxon>Bacillota</taxon>
        <taxon>Bacilli</taxon>
        <taxon>Bacillales</taxon>
        <taxon>Paenibacillaceae</taxon>
        <taxon>Paenibacillus</taxon>
    </lineage>
</organism>
<evidence type="ECO:0000256" key="5">
    <source>
        <dbReference type="ARBA" id="ARBA00061401"/>
    </source>
</evidence>
<feature type="binding site" evidence="7">
    <location>
        <position position="180"/>
    </location>
    <ligand>
        <name>Fe cation</name>
        <dbReference type="ChEBI" id="CHEBI:24875"/>
        <label>1</label>
    </ligand>
</feature>
<dbReference type="HOGENOM" id="CLU_068238_0_0_9"/>
<evidence type="ECO:0000256" key="4">
    <source>
        <dbReference type="ARBA" id="ARBA00023004"/>
    </source>
</evidence>
<comment type="cofactor">
    <cofactor evidence="1">
        <name>Fe(3+)</name>
        <dbReference type="ChEBI" id="CHEBI:29034"/>
    </cofactor>
</comment>
<evidence type="ECO:0000256" key="7">
    <source>
        <dbReference type="PIRSR" id="PIRSR004789-51"/>
    </source>
</evidence>
<proteinExistence type="inferred from homology"/>
<feature type="binding site" evidence="7">
    <location>
        <position position="43"/>
    </location>
    <ligand>
        <name>Fe cation</name>
        <dbReference type="ChEBI" id="CHEBI:24875"/>
        <label>1</label>
    </ligand>
</feature>
<dbReference type="STRING" id="1126833.VN24_21250"/>
<dbReference type="AlphaFoldDB" id="A0A0D5NP17"/>
<dbReference type="OrthoDB" id="9801109at2"/>
<dbReference type="GO" id="GO:0046872">
    <property type="term" value="F:metal ion binding"/>
    <property type="evidence" value="ECO:0007669"/>
    <property type="project" value="UniProtKB-KW"/>
</dbReference>
<evidence type="ECO:0000256" key="6">
    <source>
        <dbReference type="PIRSR" id="PIRSR004789-50"/>
    </source>
</evidence>
<gene>
    <name evidence="8" type="ORF">VN24_21250</name>
</gene>
<protein>
    <submittedName>
        <fullName evidence="8">Metallophosphoesterase</fullName>
    </submittedName>
</protein>
<dbReference type="PANTHER" id="PTHR36303">
    <property type="entry name" value="2',3'-CYCLIC-NUCLEOTIDE 2'-PHOSPHODIESTERASE"/>
    <property type="match status" value="1"/>
</dbReference>
<accession>A0A0D5NP17</accession>
<feature type="active site" description="Proton donor" evidence="6">
    <location>
        <position position="71"/>
    </location>
</feature>
<evidence type="ECO:0000256" key="3">
    <source>
        <dbReference type="ARBA" id="ARBA00022801"/>
    </source>
</evidence>
<keyword evidence="2 7" id="KW-0479">Metal-binding</keyword>
<name>A0A0D5NP17_9BACL</name>
<sequence>MKRMKVLFIGDIVGNVGRGALRKVLPALKTKYYPDIIIVNGENAAAGRGITAAIAREFFDWGVHGITMGNHTWDNKDIFEWIEDEGRIVRPANFPPGTPGRGSTVIKANGKKLGILNLQGRTFLPPLDCPFRKADEELDRLLTETKHVLVDFHAEATSEKIAMGWYLDGRASIVVGTHTHVQTNDDRILPEGTAYLTDVGMTGSMEGILGMERGAVMHRFLTGLPSRFVVDEGDWNVHGVFFDLDDATGKAKRMEKIRMSETDWAMM</sequence>
<dbReference type="InterPro" id="IPR029052">
    <property type="entry name" value="Metallo-depent_PP-like"/>
</dbReference>
<feature type="binding site" evidence="7">
    <location>
        <position position="42"/>
    </location>
    <ligand>
        <name>Fe cation</name>
        <dbReference type="ChEBI" id="CHEBI:24875"/>
        <label>1</label>
    </ligand>
</feature>
<dbReference type="PATRIC" id="fig|1126833.4.peg.4667"/>
<feature type="binding site" evidence="7">
    <location>
        <position position="42"/>
    </location>
    <ligand>
        <name>Fe cation</name>
        <dbReference type="ChEBI" id="CHEBI:24875"/>
        <label>2</label>
    </ligand>
</feature>
<dbReference type="EMBL" id="CP011058">
    <property type="protein sequence ID" value="AJY76638.1"/>
    <property type="molecule type" value="Genomic_DNA"/>
</dbReference>
<evidence type="ECO:0000313" key="9">
    <source>
        <dbReference type="Proteomes" id="UP000032633"/>
    </source>
</evidence>
<dbReference type="KEGG" id="pbj:VN24_21250"/>
<keyword evidence="3" id="KW-0378">Hydrolase</keyword>
<dbReference type="GO" id="GO:0004113">
    <property type="term" value="F:2',3'-cyclic-nucleotide 3'-phosphodiesterase activity"/>
    <property type="evidence" value="ECO:0007669"/>
    <property type="project" value="TreeGrafter"/>
</dbReference>
<keyword evidence="9" id="KW-1185">Reference proteome</keyword>
<dbReference type="NCBIfam" id="TIGR00282">
    <property type="entry name" value="TIGR00282 family metallophosphoesterase"/>
    <property type="match status" value="1"/>
</dbReference>